<dbReference type="InterPro" id="IPR003439">
    <property type="entry name" value="ABC_transporter-like_ATP-bd"/>
</dbReference>
<dbReference type="EMBL" id="CP013979">
    <property type="protein sequence ID" value="ANJ26466.1"/>
    <property type="molecule type" value="Genomic_DNA"/>
</dbReference>
<feature type="compositionally biased region" description="Basic and acidic residues" evidence="4">
    <location>
        <begin position="514"/>
        <end position="528"/>
    </location>
</feature>
<dbReference type="CDD" id="cd03221">
    <property type="entry name" value="ABCF_EF-3"/>
    <property type="match status" value="2"/>
</dbReference>
<dbReference type="InterPro" id="IPR037118">
    <property type="entry name" value="Val-tRNA_synth_C_sf"/>
</dbReference>
<dbReference type="Pfam" id="PF00005">
    <property type="entry name" value="ABC_tran"/>
    <property type="match status" value="2"/>
</dbReference>
<feature type="domain" description="ABC transporter" evidence="5">
    <location>
        <begin position="5"/>
        <end position="223"/>
    </location>
</feature>
<dbReference type="OrthoDB" id="3239744at2"/>
<dbReference type="PROSITE" id="PS00211">
    <property type="entry name" value="ABC_TRANSPORTER_1"/>
    <property type="match status" value="2"/>
</dbReference>
<dbReference type="PANTHER" id="PTHR42855:SF1">
    <property type="entry name" value="ABC TRANSPORTER DOMAIN-CONTAINING PROTEIN"/>
    <property type="match status" value="1"/>
</dbReference>
<dbReference type="Pfam" id="PF16326">
    <property type="entry name" value="ABC_tran_CTD"/>
    <property type="match status" value="1"/>
</dbReference>
<keyword evidence="1" id="KW-0547">Nucleotide-binding</keyword>
<organism evidence="6 7">
    <name type="scientific">Agromyces aureus</name>
    <dbReference type="NCBI Taxonomy" id="453304"/>
    <lineage>
        <taxon>Bacteria</taxon>
        <taxon>Bacillati</taxon>
        <taxon>Actinomycetota</taxon>
        <taxon>Actinomycetes</taxon>
        <taxon>Micrococcales</taxon>
        <taxon>Microbacteriaceae</taxon>
        <taxon>Agromyces</taxon>
    </lineage>
</organism>
<dbReference type="GO" id="GO:0016887">
    <property type="term" value="F:ATP hydrolysis activity"/>
    <property type="evidence" value="ECO:0007669"/>
    <property type="project" value="InterPro"/>
</dbReference>
<dbReference type="Proteomes" id="UP000078437">
    <property type="component" value="Chromosome"/>
</dbReference>
<dbReference type="KEGG" id="agy:ATC03_06750"/>
<name>A0A191WDX0_9MICO</name>
<keyword evidence="7" id="KW-1185">Reference proteome</keyword>
<dbReference type="InterPro" id="IPR032524">
    <property type="entry name" value="ABC_tran_C"/>
</dbReference>
<dbReference type="PANTHER" id="PTHR42855">
    <property type="entry name" value="ABC TRANSPORTER ATP-BINDING SUBUNIT"/>
    <property type="match status" value="1"/>
</dbReference>
<dbReference type="GO" id="GO:0005524">
    <property type="term" value="F:ATP binding"/>
    <property type="evidence" value="ECO:0007669"/>
    <property type="project" value="UniProtKB-KW"/>
</dbReference>
<evidence type="ECO:0000313" key="7">
    <source>
        <dbReference type="Proteomes" id="UP000078437"/>
    </source>
</evidence>
<dbReference type="SUPFAM" id="SSF52540">
    <property type="entry name" value="P-loop containing nucleoside triphosphate hydrolases"/>
    <property type="match status" value="2"/>
</dbReference>
<dbReference type="InterPro" id="IPR027417">
    <property type="entry name" value="P-loop_NTPase"/>
</dbReference>
<reference evidence="6 7" key="1">
    <citation type="journal article" date="2016" name="Int. J. Syst. Evol. Microbiol.">
        <title>Agromyces aureus sp. nov., isolated from the rhizosphere of Salix caprea L. grown in a heavy-metal-contaminated soil.</title>
        <authorList>
            <person name="Corretto E."/>
            <person name="Antonielli L."/>
            <person name="Sessitsch A."/>
            <person name="Compant S."/>
            <person name="Gorfer M."/>
            <person name="Kuffner M."/>
            <person name="Brader G."/>
        </authorList>
    </citation>
    <scope>NUCLEOTIDE SEQUENCE [LARGE SCALE GENOMIC DNA]</scope>
    <source>
        <strain evidence="6 7">AR33</strain>
    </source>
</reference>
<keyword evidence="3" id="KW-0175">Coiled coil</keyword>
<dbReference type="SMART" id="SM00382">
    <property type="entry name" value="AAA"/>
    <property type="match status" value="2"/>
</dbReference>
<dbReference type="GO" id="GO:0003677">
    <property type="term" value="F:DNA binding"/>
    <property type="evidence" value="ECO:0007669"/>
    <property type="project" value="InterPro"/>
</dbReference>
<dbReference type="RefSeq" id="WP_067874714.1">
    <property type="nucleotide sequence ID" value="NZ_CP013979.1"/>
</dbReference>
<reference evidence="7" key="2">
    <citation type="submission" date="2016-01" db="EMBL/GenBank/DDBJ databases">
        <title>Complete genome sequence of Agromyces aureus AR33T and comparison with related organisms.</title>
        <authorList>
            <person name="Corretto E."/>
            <person name="Antonielli L."/>
            <person name="Sessitsch A."/>
            <person name="Brader G."/>
        </authorList>
    </citation>
    <scope>NUCLEOTIDE SEQUENCE [LARGE SCALE GENOMIC DNA]</scope>
    <source>
        <strain evidence="7">AR33</strain>
    </source>
</reference>
<evidence type="ECO:0000256" key="3">
    <source>
        <dbReference type="SAM" id="Coils"/>
    </source>
</evidence>
<dbReference type="Gene3D" id="3.40.50.300">
    <property type="entry name" value="P-loop containing nucleotide triphosphate hydrolases"/>
    <property type="match status" value="2"/>
</dbReference>
<gene>
    <name evidence="6" type="ORF">ATC03_06750</name>
</gene>
<dbReference type="Gene3D" id="1.10.287.380">
    <property type="entry name" value="Valyl-tRNA synthetase, C-terminal domain"/>
    <property type="match status" value="1"/>
</dbReference>
<evidence type="ECO:0000256" key="1">
    <source>
        <dbReference type="ARBA" id="ARBA00022741"/>
    </source>
</evidence>
<dbReference type="STRING" id="453304.ATC03_06750"/>
<evidence type="ECO:0000259" key="5">
    <source>
        <dbReference type="PROSITE" id="PS50893"/>
    </source>
</evidence>
<sequence length="640" mass="69234">MAHLLGAERLHLEFPTRTVFDEVTLGIDEGDRIGVVGRNGDGKSTLLKLLAGRLEPDGGRVTMRRGIRIGMLDQADVVDPGQTVAEAVVGGIDEHVWAGDAKVRDVIGGLLADVPWHAQIASLSGGQRRRVGLAALLVGDWDVVFLDEPTNHLDVEGIAWLAGHLRQRWSQGQGAVVVVTHDRWFLDEVCTATWEVHDGIVEPFEGGYAAYILQRVERDRMAAASESKRQNLMRKELAWLRRGAPARTSKPKFRIEAANQLIENEPPVRNPIELNRLAVTRLGKDVVDLIDVSVTYPVADAAADASGDGVKTVLRDVEWRIAPGERTGILGVNGAGKSTLLGLVTGAVTPTTGKVKRGTTVRIATLSQELSELTEWADQRVSAVVAEQRTSYEVAGKELSPGQLLERLGFTNAQLSTPVKNLSGGQKRRLQLLLILLQEPNVLILDEPTNDLDTDMLAAIEDLLDTWPGTLLVVSHDRYLIERVTDRQFAILDGHLRDLPRGVDQYLELRRATDAARRSDASDARRADSAPSGPTSTPTSGGTAGGAGAGLAASSAKPVAPSAPALAGAERRAAEKELSSIDRRLEKLQSEIAAKHEQLARHDQSDYAGLTTLGDELRALEASVVDLETRWLEVSETLDA</sequence>
<accession>A0A191WDX0</accession>
<protein>
    <submittedName>
        <fullName evidence="6">ABC transporter ATP-binding protein</fullName>
    </submittedName>
</protein>
<keyword evidence="2 6" id="KW-0067">ATP-binding</keyword>
<dbReference type="AlphaFoldDB" id="A0A191WDX0"/>
<dbReference type="InterPro" id="IPR051309">
    <property type="entry name" value="ABCF_ATPase"/>
</dbReference>
<feature type="domain" description="ABC transporter" evidence="5">
    <location>
        <begin position="287"/>
        <end position="518"/>
    </location>
</feature>
<feature type="region of interest" description="Disordered" evidence="4">
    <location>
        <begin position="514"/>
        <end position="556"/>
    </location>
</feature>
<dbReference type="PROSITE" id="PS50893">
    <property type="entry name" value="ABC_TRANSPORTER_2"/>
    <property type="match status" value="2"/>
</dbReference>
<evidence type="ECO:0000256" key="4">
    <source>
        <dbReference type="SAM" id="MobiDB-lite"/>
    </source>
</evidence>
<dbReference type="InterPro" id="IPR017871">
    <property type="entry name" value="ABC_transporter-like_CS"/>
</dbReference>
<dbReference type="InterPro" id="IPR003593">
    <property type="entry name" value="AAA+_ATPase"/>
</dbReference>
<feature type="compositionally biased region" description="Low complexity" evidence="4">
    <location>
        <begin position="529"/>
        <end position="541"/>
    </location>
</feature>
<proteinExistence type="predicted"/>
<evidence type="ECO:0000313" key="6">
    <source>
        <dbReference type="EMBL" id="ANJ26466.1"/>
    </source>
</evidence>
<evidence type="ECO:0000256" key="2">
    <source>
        <dbReference type="ARBA" id="ARBA00022840"/>
    </source>
</evidence>
<feature type="coiled-coil region" evidence="3">
    <location>
        <begin position="571"/>
        <end position="630"/>
    </location>
</feature>